<gene>
    <name evidence="2" type="ORF">CC86DRAFT_414922</name>
</gene>
<name>A0A6A7AKH9_9PLEO</name>
<keyword evidence="3" id="KW-1185">Reference proteome</keyword>
<evidence type="ECO:0000256" key="1">
    <source>
        <dbReference type="SAM" id="SignalP"/>
    </source>
</evidence>
<feature type="signal peptide" evidence="1">
    <location>
        <begin position="1"/>
        <end position="21"/>
    </location>
</feature>
<evidence type="ECO:0000313" key="2">
    <source>
        <dbReference type="EMBL" id="KAF2833179.1"/>
    </source>
</evidence>
<dbReference type="Proteomes" id="UP000799424">
    <property type="component" value="Unassembled WGS sequence"/>
</dbReference>
<proteinExistence type="predicted"/>
<protein>
    <submittedName>
        <fullName evidence="2">Uncharacterized protein</fullName>
    </submittedName>
</protein>
<sequence>MWTSPLTLLSSLLLTPTLITAFPQATPSPTPNATLIPWSQKFSTFRTYLLSHPDVNGTHGWSNGPALQQTFADGTCFQLRIYNWNCVYDIPYKMRGIVHWLDGTRSSKFSDDTVVDAWRFYEDGYYTDPDSGWGFYSVAKLTFGACGNRGPQSACGMTYCVDREGRNAGTGAVPIPAGESPYMDPNNRDSLCPWLKGNGTAKTIV</sequence>
<dbReference type="OrthoDB" id="3788596at2759"/>
<dbReference type="EMBL" id="MU006216">
    <property type="protein sequence ID" value="KAF2833179.1"/>
    <property type="molecule type" value="Genomic_DNA"/>
</dbReference>
<keyword evidence="1" id="KW-0732">Signal</keyword>
<reference evidence="2" key="1">
    <citation type="journal article" date="2020" name="Stud. Mycol.">
        <title>101 Dothideomycetes genomes: a test case for predicting lifestyles and emergence of pathogens.</title>
        <authorList>
            <person name="Haridas S."/>
            <person name="Albert R."/>
            <person name="Binder M."/>
            <person name="Bloem J."/>
            <person name="Labutti K."/>
            <person name="Salamov A."/>
            <person name="Andreopoulos B."/>
            <person name="Baker S."/>
            <person name="Barry K."/>
            <person name="Bills G."/>
            <person name="Bluhm B."/>
            <person name="Cannon C."/>
            <person name="Castanera R."/>
            <person name="Culley D."/>
            <person name="Daum C."/>
            <person name="Ezra D."/>
            <person name="Gonzalez J."/>
            <person name="Henrissat B."/>
            <person name="Kuo A."/>
            <person name="Liang C."/>
            <person name="Lipzen A."/>
            <person name="Lutzoni F."/>
            <person name="Magnuson J."/>
            <person name="Mondo S."/>
            <person name="Nolan M."/>
            <person name="Ohm R."/>
            <person name="Pangilinan J."/>
            <person name="Park H.-J."/>
            <person name="Ramirez L."/>
            <person name="Alfaro M."/>
            <person name="Sun H."/>
            <person name="Tritt A."/>
            <person name="Yoshinaga Y."/>
            <person name="Zwiers L.-H."/>
            <person name="Turgeon B."/>
            <person name="Goodwin S."/>
            <person name="Spatafora J."/>
            <person name="Crous P."/>
            <person name="Grigoriev I."/>
        </authorList>
    </citation>
    <scope>NUCLEOTIDE SEQUENCE</scope>
    <source>
        <strain evidence="2">CBS 113818</strain>
    </source>
</reference>
<evidence type="ECO:0000313" key="3">
    <source>
        <dbReference type="Proteomes" id="UP000799424"/>
    </source>
</evidence>
<dbReference type="AlphaFoldDB" id="A0A6A7AKH9"/>
<organism evidence="2 3">
    <name type="scientific">Ophiobolus disseminans</name>
    <dbReference type="NCBI Taxonomy" id="1469910"/>
    <lineage>
        <taxon>Eukaryota</taxon>
        <taxon>Fungi</taxon>
        <taxon>Dikarya</taxon>
        <taxon>Ascomycota</taxon>
        <taxon>Pezizomycotina</taxon>
        <taxon>Dothideomycetes</taxon>
        <taxon>Pleosporomycetidae</taxon>
        <taxon>Pleosporales</taxon>
        <taxon>Pleosporineae</taxon>
        <taxon>Phaeosphaeriaceae</taxon>
        <taxon>Ophiobolus</taxon>
    </lineage>
</organism>
<feature type="chain" id="PRO_5025478563" evidence="1">
    <location>
        <begin position="22"/>
        <end position="205"/>
    </location>
</feature>
<accession>A0A6A7AKH9</accession>